<evidence type="ECO:0000256" key="1">
    <source>
        <dbReference type="ARBA" id="ARBA00007569"/>
    </source>
</evidence>
<dbReference type="InterPro" id="IPR037232">
    <property type="entry name" value="NADH_quin_OxRdtase_su_C/D-like"/>
</dbReference>
<dbReference type="InterPro" id="IPR020396">
    <property type="entry name" value="NADH_UbQ_OxRdtase_CS"/>
</dbReference>
<dbReference type="InterPro" id="IPR001268">
    <property type="entry name" value="NADH_UbQ_OxRdtase_30kDa_su"/>
</dbReference>
<dbReference type="PROSITE" id="PS00542">
    <property type="entry name" value="COMPLEX1_30K"/>
    <property type="match status" value="1"/>
</dbReference>
<dbReference type="GO" id="GO:0008137">
    <property type="term" value="F:NADH dehydrogenase (ubiquinone) activity"/>
    <property type="evidence" value="ECO:0007669"/>
    <property type="project" value="InterPro"/>
</dbReference>
<accession>X1VGN2</accession>
<comment type="similarity">
    <text evidence="1">Belongs to the complex I 30 kDa subunit family.</text>
</comment>
<name>X1VGN2_9ZZZZ</name>
<reference evidence="4" key="1">
    <citation type="journal article" date="2014" name="Front. Microbiol.">
        <title>High frequency of phylogenetically diverse reductive dehalogenase-homologous genes in deep subseafloor sedimentary metagenomes.</title>
        <authorList>
            <person name="Kawai M."/>
            <person name="Futagami T."/>
            <person name="Toyoda A."/>
            <person name="Takaki Y."/>
            <person name="Nishi S."/>
            <person name="Hori S."/>
            <person name="Arai W."/>
            <person name="Tsubouchi T."/>
            <person name="Morono Y."/>
            <person name="Uchiyama I."/>
            <person name="Ito T."/>
            <person name="Fujiyama A."/>
            <person name="Inagaki F."/>
            <person name="Takami H."/>
        </authorList>
    </citation>
    <scope>NUCLEOTIDE SEQUENCE</scope>
    <source>
        <strain evidence="4">Expedition CK06-06</strain>
    </source>
</reference>
<organism evidence="4">
    <name type="scientific">marine sediment metagenome</name>
    <dbReference type="NCBI Taxonomy" id="412755"/>
    <lineage>
        <taxon>unclassified sequences</taxon>
        <taxon>metagenomes</taxon>
        <taxon>ecological metagenomes</taxon>
    </lineage>
</organism>
<proteinExistence type="inferred from homology"/>
<gene>
    <name evidence="4" type="ORF">S12H4_51422</name>
</gene>
<dbReference type="PANTHER" id="PTHR10884:SF14">
    <property type="entry name" value="NADH DEHYDROGENASE [UBIQUINONE] IRON-SULFUR PROTEIN 3, MITOCHONDRIAL"/>
    <property type="match status" value="1"/>
</dbReference>
<comment type="caution">
    <text evidence="4">The sequence shown here is derived from an EMBL/GenBank/DDBJ whole genome shotgun (WGS) entry which is preliminary data.</text>
</comment>
<feature type="domain" description="NADH:ubiquinone oxidoreductase 30kDa subunit" evidence="3">
    <location>
        <begin position="31"/>
        <end position="134"/>
    </location>
</feature>
<dbReference type="Pfam" id="PF00329">
    <property type="entry name" value="Complex1_30kDa"/>
    <property type="match status" value="1"/>
</dbReference>
<dbReference type="AlphaFoldDB" id="X1VGN2"/>
<evidence type="ECO:0000256" key="2">
    <source>
        <dbReference type="ARBA" id="ARBA00022448"/>
    </source>
</evidence>
<dbReference type="PANTHER" id="PTHR10884">
    <property type="entry name" value="NADH DEHYDROGENASE UBIQUINONE IRON-SULFUR PROTEIN 3"/>
    <property type="match status" value="1"/>
</dbReference>
<sequence>MNQEELNNRLAEIEDKLTAIEQPADNRVWLTCEAENSYEINKFLFEDVPLRFVIATGIDSDDCFEVLYHYAYDETGCMITLKANIGDREKPAIESIAPFLPAAEWIEREIHDILGIDFKNHPDMRRLILSDDWPEG</sequence>
<keyword evidence="2" id="KW-0813">Transport</keyword>
<evidence type="ECO:0000259" key="3">
    <source>
        <dbReference type="Pfam" id="PF00329"/>
    </source>
</evidence>
<dbReference type="SUPFAM" id="SSF143243">
    <property type="entry name" value="Nqo5-like"/>
    <property type="match status" value="1"/>
</dbReference>
<dbReference type="EMBL" id="BARW01032496">
    <property type="protein sequence ID" value="GAJ13831.1"/>
    <property type="molecule type" value="Genomic_DNA"/>
</dbReference>
<feature type="non-terminal residue" evidence="4">
    <location>
        <position position="136"/>
    </location>
</feature>
<dbReference type="GO" id="GO:0016651">
    <property type="term" value="F:oxidoreductase activity, acting on NAD(P)H"/>
    <property type="evidence" value="ECO:0007669"/>
    <property type="project" value="InterPro"/>
</dbReference>
<protein>
    <recommendedName>
        <fullName evidence="3">NADH:ubiquinone oxidoreductase 30kDa subunit domain-containing protein</fullName>
    </recommendedName>
</protein>
<evidence type="ECO:0000313" key="4">
    <source>
        <dbReference type="EMBL" id="GAJ13831.1"/>
    </source>
</evidence>
<dbReference type="Gene3D" id="3.30.460.80">
    <property type="entry name" value="NADH:ubiquinone oxidoreductase, 30kDa subunit"/>
    <property type="match status" value="1"/>
</dbReference>